<sequence length="157" mass="17878">MTADEGHYCFGLGRLVLEVIEIGRRERHSDGLWLQLRGVEIRQPDGVRLRQRRVLVRLAAVAVKRGRDHRAGRTPVSRRPGTPELHVPVRPSWVCAGCGKDWPCVDRRRRLLVDYAGNQVGLAMLLASYMLDALAERPDLSPTELRAQFLGWLPRRL</sequence>
<reference evidence="2" key="1">
    <citation type="submission" date="2016-06" db="EMBL/GenBank/DDBJ databases">
        <authorList>
            <person name="Varghese N."/>
            <person name="Submissions Spin"/>
        </authorList>
    </citation>
    <scope>NUCLEOTIDE SEQUENCE [LARGE SCALE GENOMIC DNA]</scope>
    <source>
        <strain evidence="2">DSM 43817</strain>
    </source>
</reference>
<dbReference type="EMBL" id="FMHW01000002">
    <property type="protein sequence ID" value="SCL38221.1"/>
    <property type="molecule type" value="Genomic_DNA"/>
</dbReference>
<accession>A0A1C6T8X3</accession>
<evidence type="ECO:0000313" key="1">
    <source>
        <dbReference type="EMBL" id="SCL38221.1"/>
    </source>
</evidence>
<proteinExistence type="predicted"/>
<gene>
    <name evidence="1" type="ORF">GA0074692_4939</name>
</gene>
<keyword evidence="2" id="KW-1185">Reference proteome</keyword>
<dbReference type="RefSeq" id="WP_245730438.1">
    <property type="nucleotide sequence ID" value="NZ_FMHW01000002.1"/>
</dbReference>
<dbReference type="AlphaFoldDB" id="A0A1C6T8X3"/>
<protein>
    <recommendedName>
        <fullName evidence="3">Flavin reductase</fullName>
    </recommendedName>
</protein>
<evidence type="ECO:0000313" key="2">
    <source>
        <dbReference type="Proteomes" id="UP000198959"/>
    </source>
</evidence>
<organism evidence="1 2">
    <name type="scientific">Micromonospora pallida</name>
    <dbReference type="NCBI Taxonomy" id="145854"/>
    <lineage>
        <taxon>Bacteria</taxon>
        <taxon>Bacillati</taxon>
        <taxon>Actinomycetota</taxon>
        <taxon>Actinomycetes</taxon>
        <taxon>Micromonosporales</taxon>
        <taxon>Micromonosporaceae</taxon>
        <taxon>Micromonospora</taxon>
    </lineage>
</organism>
<name>A0A1C6T8X3_9ACTN</name>
<evidence type="ECO:0008006" key="3">
    <source>
        <dbReference type="Google" id="ProtNLM"/>
    </source>
</evidence>
<dbReference type="Proteomes" id="UP000198959">
    <property type="component" value="Unassembled WGS sequence"/>
</dbReference>